<dbReference type="GeneID" id="100834526"/>
<dbReference type="AlphaFoldDB" id="I1IHR1"/>
<evidence type="ECO:0000313" key="2">
    <source>
        <dbReference type="EnsemblPlants" id="KQJ86423"/>
    </source>
</evidence>
<dbReference type="PANTHER" id="PTHR31257">
    <property type="entry name" value="RICIN B-LIKE LECTIN EULS3"/>
    <property type="match status" value="1"/>
</dbReference>
<dbReference type="RefSeq" id="XP_003575651.1">
    <property type="nucleotide sequence ID" value="XM_003575603.3"/>
</dbReference>
<dbReference type="PANTHER" id="PTHR31257:SF24">
    <property type="entry name" value="OS12G0184300 PROTEIN"/>
    <property type="match status" value="1"/>
</dbReference>
<reference evidence="1 2" key="1">
    <citation type="journal article" date="2010" name="Nature">
        <title>Genome sequencing and analysis of the model grass Brachypodium distachyon.</title>
        <authorList>
            <consortium name="International Brachypodium Initiative"/>
        </authorList>
    </citation>
    <scope>NUCLEOTIDE SEQUENCE [LARGE SCALE GENOMIC DNA]</scope>
    <source>
        <strain evidence="1 2">Bd21</strain>
    </source>
</reference>
<dbReference type="EnsemblPlants" id="KQJ86423">
    <property type="protein sequence ID" value="KQJ86423"/>
    <property type="gene ID" value="BRADI_4g05390v3"/>
</dbReference>
<dbReference type="KEGG" id="bdi:100834526"/>
<dbReference type="Gramene" id="KQJ86423">
    <property type="protein sequence ID" value="KQJ86423"/>
    <property type="gene ID" value="BRADI_4g05390v3"/>
</dbReference>
<evidence type="ECO:0000313" key="1">
    <source>
        <dbReference type="EMBL" id="KQJ86423.1"/>
    </source>
</evidence>
<dbReference type="OMA" id="MRISCKA"/>
<protein>
    <submittedName>
        <fullName evidence="1 2">Uncharacterized protein</fullName>
    </submittedName>
</protein>
<dbReference type="FunCoup" id="I1IHR1">
    <property type="interactions" value="252"/>
</dbReference>
<dbReference type="HOGENOM" id="CLU_039568_1_0_1"/>
<sequence>METEQPMRISCKANRSLNAAIRDGKVILVRADPSDKSQHWIQDFDKVGKVTDDQGRRAFSLVNRATGQALVSKGFNMELADYKGGHERVKLSMLWSLGVKLDGGFSEVRVLRNLARTLNALGGSPIKEETDVGIFNSEPHYAHALWEIVPINKV</sequence>
<organism evidence="2">
    <name type="scientific">Brachypodium distachyon</name>
    <name type="common">Purple false brome</name>
    <name type="synonym">Trachynia distachya</name>
    <dbReference type="NCBI Taxonomy" id="15368"/>
    <lineage>
        <taxon>Eukaryota</taxon>
        <taxon>Viridiplantae</taxon>
        <taxon>Streptophyta</taxon>
        <taxon>Embryophyta</taxon>
        <taxon>Tracheophyta</taxon>
        <taxon>Spermatophyta</taxon>
        <taxon>Magnoliopsida</taxon>
        <taxon>Liliopsida</taxon>
        <taxon>Poales</taxon>
        <taxon>Poaceae</taxon>
        <taxon>BOP clade</taxon>
        <taxon>Pooideae</taxon>
        <taxon>Stipodae</taxon>
        <taxon>Brachypodieae</taxon>
        <taxon>Brachypodium</taxon>
    </lineage>
</organism>
<dbReference type="STRING" id="15368.I1IHR1"/>
<reference evidence="1" key="2">
    <citation type="submission" date="2017-06" db="EMBL/GenBank/DDBJ databases">
        <title>WGS assembly of Brachypodium distachyon.</title>
        <authorList>
            <consortium name="The International Brachypodium Initiative"/>
            <person name="Lucas S."/>
            <person name="Harmon-Smith M."/>
            <person name="Lail K."/>
            <person name="Tice H."/>
            <person name="Grimwood J."/>
            <person name="Bruce D."/>
            <person name="Barry K."/>
            <person name="Shu S."/>
            <person name="Lindquist E."/>
            <person name="Wang M."/>
            <person name="Pitluck S."/>
            <person name="Vogel J.P."/>
            <person name="Garvin D.F."/>
            <person name="Mockler T.C."/>
            <person name="Schmutz J."/>
            <person name="Rokhsar D."/>
            <person name="Bevan M.W."/>
        </authorList>
    </citation>
    <scope>NUCLEOTIDE SEQUENCE</scope>
    <source>
        <strain evidence="1">Bd21</strain>
    </source>
</reference>
<reference evidence="2" key="3">
    <citation type="submission" date="2018-08" db="UniProtKB">
        <authorList>
            <consortium name="EnsemblPlants"/>
        </authorList>
    </citation>
    <scope>IDENTIFICATION</scope>
    <source>
        <strain evidence="2">cv. Bd21</strain>
    </source>
</reference>
<accession>I1IHR1</accession>
<evidence type="ECO:0000313" key="3">
    <source>
        <dbReference type="Proteomes" id="UP000008810"/>
    </source>
</evidence>
<proteinExistence type="predicted"/>
<gene>
    <name evidence="2" type="primary">LOC100834526</name>
    <name evidence="1" type="ORF">BRADI_4g05390v3</name>
</gene>
<dbReference type="EMBL" id="CM000883">
    <property type="protein sequence ID" value="KQJ86423.1"/>
    <property type="molecule type" value="Genomic_DNA"/>
</dbReference>
<keyword evidence="3" id="KW-1185">Reference proteome</keyword>
<dbReference type="Proteomes" id="UP000008810">
    <property type="component" value="Chromosome 4"/>
</dbReference>
<dbReference type="eggNOG" id="ENOG502R3G4">
    <property type="taxonomic scope" value="Eukaryota"/>
</dbReference>
<dbReference type="OrthoDB" id="681719at2759"/>
<dbReference type="InterPro" id="IPR040249">
    <property type="entry name" value="Ricin_B-like_lectin_EULS3-like"/>
</dbReference>
<name>I1IHR1_BRADI</name>